<evidence type="ECO:0000259" key="3">
    <source>
        <dbReference type="Pfam" id="PF12850"/>
    </source>
</evidence>
<dbReference type="InterPro" id="IPR053193">
    <property type="entry name" value="MetalloPDE_YfcE-like"/>
</dbReference>
<comment type="cofactor">
    <cofactor evidence="2">
        <name>a divalent metal cation</name>
        <dbReference type="ChEBI" id="CHEBI:60240"/>
    </cofactor>
</comment>
<gene>
    <name evidence="4" type="ORF">D2962_04445</name>
</gene>
<dbReference type="Pfam" id="PF12850">
    <property type="entry name" value="Metallophos_2"/>
    <property type="match status" value="1"/>
</dbReference>
<dbReference type="InterPro" id="IPR041802">
    <property type="entry name" value="MPP_YfcE"/>
</dbReference>
<dbReference type="Gene3D" id="3.60.21.10">
    <property type="match status" value="1"/>
</dbReference>
<dbReference type="InterPro" id="IPR029052">
    <property type="entry name" value="Metallo-depent_PP-like"/>
</dbReference>
<dbReference type="EMBL" id="CP033169">
    <property type="protein sequence ID" value="AYO29951.1"/>
    <property type="molecule type" value="Genomic_DNA"/>
</dbReference>
<dbReference type="NCBIfam" id="NF006988">
    <property type="entry name" value="PRK09453.1"/>
    <property type="match status" value="1"/>
</dbReference>
<dbReference type="GO" id="GO:0016787">
    <property type="term" value="F:hydrolase activity"/>
    <property type="evidence" value="ECO:0007669"/>
    <property type="project" value="UniProtKB-UniRule"/>
</dbReference>
<dbReference type="PANTHER" id="PTHR43165">
    <property type="entry name" value="METALLOPHOSPHOESTERASE"/>
    <property type="match status" value="1"/>
</dbReference>
<sequence length="182" mass="19888">MKIGIMSDTHGSLTAFQKVLDAFGPCDFILHAGDVLYHGPRNPLPDGYNPRELAEAINRLEVPFIAAAGNCDAPIDQVLICVPIQSPYALFCTNKFRVLVNHGHEKSEEELLGLSAKWGINILVTGHTHVKRLEKKNGIIMVNPGSCALPKDGIPSAAVMDEREIKLINIENKNVIETSLLV</sequence>
<dbReference type="InterPro" id="IPR000979">
    <property type="entry name" value="Phosphodiesterase_MJ0936/Vps29"/>
</dbReference>
<proteinExistence type="inferred from homology"/>
<dbReference type="NCBIfam" id="TIGR00040">
    <property type="entry name" value="yfcE"/>
    <property type="match status" value="1"/>
</dbReference>
<dbReference type="SUPFAM" id="SSF56300">
    <property type="entry name" value="Metallo-dependent phosphatases"/>
    <property type="match status" value="1"/>
</dbReference>
<protein>
    <recommendedName>
        <fullName evidence="2">Phosphoesterase</fullName>
        <ecNumber evidence="2">3.1.4.-</ecNumber>
    </recommendedName>
</protein>
<dbReference type="InterPro" id="IPR024654">
    <property type="entry name" value="Calcineurin-like_PHP_lpxH"/>
</dbReference>
<dbReference type="RefSeq" id="WP_120766535.1">
    <property type="nucleotide sequence ID" value="NZ_CP033169.1"/>
</dbReference>
<dbReference type="PANTHER" id="PTHR43165:SF1">
    <property type="entry name" value="PHOSPHODIESTERASE MJ0936"/>
    <property type="match status" value="1"/>
</dbReference>
<comment type="similarity">
    <text evidence="1 2">Belongs to the metallophosphoesterase superfamily. YfcE family.</text>
</comment>
<organism evidence="4 5">
    <name type="scientific">Biomaibacter acetigenes</name>
    <dbReference type="NCBI Taxonomy" id="2316383"/>
    <lineage>
        <taxon>Bacteria</taxon>
        <taxon>Bacillati</taxon>
        <taxon>Bacillota</taxon>
        <taxon>Clostridia</taxon>
        <taxon>Thermosediminibacterales</taxon>
        <taxon>Tepidanaerobacteraceae</taxon>
        <taxon>Biomaibacter</taxon>
    </lineage>
</organism>
<dbReference type="KEGG" id="bacg:D2962_04445"/>
<name>A0A3G2R3N1_9FIRM</name>
<keyword evidence="5" id="KW-1185">Reference proteome</keyword>
<dbReference type="GO" id="GO:0046872">
    <property type="term" value="F:metal ion binding"/>
    <property type="evidence" value="ECO:0007669"/>
    <property type="project" value="UniProtKB-KW"/>
</dbReference>
<evidence type="ECO:0000313" key="5">
    <source>
        <dbReference type="Proteomes" id="UP000280960"/>
    </source>
</evidence>
<dbReference type="EC" id="3.1.4.-" evidence="2"/>
<reference evidence="4 5" key="1">
    <citation type="submission" date="2018-10" db="EMBL/GenBank/DDBJ databases">
        <authorList>
            <person name="Zhang X."/>
        </authorList>
    </citation>
    <scope>NUCLEOTIDE SEQUENCE [LARGE SCALE GENOMIC DNA]</scope>
    <source>
        <strain evidence="4 5">SK-G1</strain>
    </source>
</reference>
<dbReference type="CDD" id="cd00841">
    <property type="entry name" value="MPP_YfcE"/>
    <property type="match status" value="1"/>
</dbReference>
<evidence type="ECO:0000256" key="1">
    <source>
        <dbReference type="ARBA" id="ARBA00008950"/>
    </source>
</evidence>
<feature type="domain" description="Calcineurin-like phosphoesterase" evidence="3">
    <location>
        <begin position="1"/>
        <end position="162"/>
    </location>
</feature>
<evidence type="ECO:0000256" key="2">
    <source>
        <dbReference type="RuleBase" id="RU362039"/>
    </source>
</evidence>
<dbReference type="AlphaFoldDB" id="A0A3G2R3N1"/>
<keyword evidence="2" id="KW-0479">Metal-binding</keyword>
<accession>A0A3G2R3N1</accession>
<dbReference type="Proteomes" id="UP000280960">
    <property type="component" value="Chromosome"/>
</dbReference>
<evidence type="ECO:0000313" key="4">
    <source>
        <dbReference type="EMBL" id="AYO29951.1"/>
    </source>
</evidence>